<protein>
    <submittedName>
        <fullName evidence="3">Uncharacterized protein</fullName>
    </submittedName>
</protein>
<evidence type="ECO:0000256" key="1">
    <source>
        <dbReference type="SAM" id="MobiDB-lite"/>
    </source>
</evidence>
<proteinExistence type="predicted"/>
<name>A0A1I5HIK9_9PSEU</name>
<evidence type="ECO:0000313" key="3">
    <source>
        <dbReference type="EMBL" id="SFO48087.1"/>
    </source>
</evidence>
<dbReference type="Proteomes" id="UP000270697">
    <property type="component" value="Unassembled WGS sequence"/>
</dbReference>
<feature type="region of interest" description="Disordered" evidence="1">
    <location>
        <begin position="67"/>
        <end position="91"/>
    </location>
</feature>
<evidence type="ECO:0000313" key="5">
    <source>
        <dbReference type="Proteomes" id="UP000270697"/>
    </source>
</evidence>
<keyword evidence="5" id="KW-1185">Reference proteome</keyword>
<dbReference type="EMBL" id="RBXX01000002">
    <property type="protein sequence ID" value="RKT85274.1"/>
    <property type="molecule type" value="Genomic_DNA"/>
</dbReference>
<gene>
    <name evidence="2" type="ORF">ATL45_3613</name>
    <name evidence="3" type="ORF">SAMN05421805_115149</name>
</gene>
<reference evidence="2 5" key="2">
    <citation type="submission" date="2018-10" db="EMBL/GenBank/DDBJ databases">
        <title>Sequencing the genomes of 1000 actinobacteria strains.</title>
        <authorList>
            <person name="Klenk H.-P."/>
        </authorList>
    </citation>
    <scope>NUCLEOTIDE SEQUENCE [LARGE SCALE GENOMIC DNA]</scope>
    <source>
        <strain evidence="2 5">DSM 45119</strain>
    </source>
</reference>
<dbReference type="RefSeq" id="WP_093157315.1">
    <property type="nucleotide sequence ID" value="NZ_FOUP01000015.1"/>
</dbReference>
<evidence type="ECO:0000313" key="4">
    <source>
        <dbReference type="Proteomes" id="UP000199398"/>
    </source>
</evidence>
<dbReference type="EMBL" id="FOUP01000015">
    <property type="protein sequence ID" value="SFO48087.1"/>
    <property type="molecule type" value="Genomic_DNA"/>
</dbReference>
<dbReference type="Proteomes" id="UP000199398">
    <property type="component" value="Unassembled WGS sequence"/>
</dbReference>
<dbReference type="AlphaFoldDB" id="A0A1I5HIK9"/>
<accession>A0A1I5HIK9</accession>
<dbReference type="OrthoDB" id="9966733at2"/>
<organism evidence="3 4">
    <name type="scientific">Saccharopolyspora antimicrobica</name>
    <dbReference type="NCBI Taxonomy" id="455193"/>
    <lineage>
        <taxon>Bacteria</taxon>
        <taxon>Bacillati</taxon>
        <taxon>Actinomycetota</taxon>
        <taxon>Actinomycetes</taxon>
        <taxon>Pseudonocardiales</taxon>
        <taxon>Pseudonocardiaceae</taxon>
        <taxon>Saccharopolyspora</taxon>
    </lineage>
</organism>
<sequence length="91" mass="8806">MTTFRLLGSAAVLGLGVIAPSLVIAPDGLAESSADAERGTAGSPGEQGRGLGVCRLLQASNPITIECSGGTNGSSADGSESVSAQGGDEDD</sequence>
<feature type="compositionally biased region" description="Polar residues" evidence="1">
    <location>
        <begin position="73"/>
        <end position="84"/>
    </location>
</feature>
<evidence type="ECO:0000313" key="2">
    <source>
        <dbReference type="EMBL" id="RKT85274.1"/>
    </source>
</evidence>
<reference evidence="3 4" key="1">
    <citation type="submission" date="2016-10" db="EMBL/GenBank/DDBJ databases">
        <authorList>
            <person name="de Groot N.N."/>
        </authorList>
    </citation>
    <scope>NUCLEOTIDE SEQUENCE [LARGE SCALE GENOMIC DNA]</scope>
    <source>
        <strain evidence="3 4">CPCC 201259</strain>
    </source>
</reference>